<evidence type="ECO:0000256" key="2">
    <source>
        <dbReference type="ARBA" id="ARBA00009199"/>
    </source>
</evidence>
<dbReference type="InterPro" id="IPR023631">
    <property type="entry name" value="Amidase_dom"/>
</dbReference>
<dbReference type="InterPro" id="IPR036928">
    <property type="entry name" value="AS_sf"/>
</dbReference>
<accession>F8E242</accession>
<comment type="catalytic activity">
    <reaction evidence="1">
        <text>a monocarboxylic acid amide + H2O = a monocarboxylate + NH4(+)</text>
        <dbReference type="Rhea" id="RHEA:12020"/>
        <dbReference type="ChEBI" id="CHEBI:15377"/>
        <dbReference type="ChEBI" id="CHEBI:28938"/>
        <dbReference type="ChEBI" id="CHEBI:35757"/>
        <dbReference type="ChEBI" id="CHEBI:83628"/>
        <dbReference type="EC" id="3.5.1.4"/>
    </reaction>
</comment>
<dbReference type="Gene3D" id="3.90.1300.10">
    <property type="entry name" value="Amidase signature (AS) domain"/>
    <property type="match status" value="1"/>
</dbReference>
<dbReference type="InterPro" id="IPR000120">
    <property type="entry name" value="Amidase"/>
</dbReference>
<feature type="domain" description="Amidase" evidence="4">
    <location>
        <begin position="36"/>
        <end position="454"/>
    </location>
</feature>
<reference evidence="5 6" key="1">
    <citation type="journal article" date="2012" name="BMC Genomics">
        <title>Complete genome sequence, lifestyle, and multi-drug resistance of the human pathogen Corynebacterium resistens DSM 45100 isolated from blood samples of a leukemia patient.</title>
        <authorList>
            <person name="Schroder J."/>
            <person name="Maus I."/>
            <person name="Meyer K."/>
            <person name="Wordemann S."/>
            <person name="Blom J."/>
            <person name="Jaenicke S."/>
            <person name="Schneider J."/>
            <person name="Trost E."/>
            <person name="Tauch A."/>
        </authorList>
    </citation>
    <scope>NUCLEOTIDE SEQUENCE [LARGE SCALE GENOMIC DNA]</scope>
    <source>
        <strain evidence="6">DSM 45100 / JCM 12819 / CCUG 50093 / GTC 2026 / SICGH 158</strain>
    </source>
</reference>
<dbReference type="SUPFAM" id="SSF75304">
    <property type="entry name" value="Amidase signature (AS) enzymes"/>
    <property type="match status" value="1"/>
</dbReference>
<dbReference type="EMBL" id="CP002857">
    <property type="protein sequence ID" value="AEI09359.1"/>
    <property type="molecule type" value="Genomic_DNA"/>
</dbReference>
<evidence type="ECO:0000256" key="1">
    <source>
        <dbReference type="ARBA" id="ARBA00001311"/>
    </source>
</evidence>
<name>F8E242_CORRG</name>
<dbReference type="RefSeq" id="WP_013888375.1">
    <property type="nucleotide sequence ID" value="NC_015673.1"/>
</dbReference>
<dbReference type="EC" id="3.5.1.4" evidence="3"/>
<keyword evidence="5" id="KW-0378">Hydrolase</keyword>
<dbReference type="PANTHER" id="PTHR11895">
    <property type="entry name" value="TRANSAMIDASE"/>
    <property type="match status" value="1"/>
</dbReference>
<proteinExistence type="inferred from homology"/>
<dbReference type="KEGG" id="crd:CRES_1003"/>
<dbReference type="Proteomes" id="UP000000492">
    <property type="component" value="Chromosome"/>
</dbReference>
<dbReference type="GO" id="GO:0004040">
    <property type="term" value="F:amidase activity"/>
    <property type="evidence" value="ECO:0007669"/>
    <property type="project" value="UniProtKB-EC"/>
</dbReference>
<dbReference type="STRING" id="662755.CRES_1003"/>
<protein>
    <recommendedName>
        <fullName evidence="3">amidase</fullName>
        <ecNumber evidence="3">3.5.1.4</ecNumber>
    </recommendedName>
</protein>
<dbReference type="AlphaFoldDB" id="F8E242"/>
<dbReference type="PROSITE" id="PS00571">
    <property type="entry name" value="AMIDASES"/>
    <property type="match status" value="1"/>
</dbReference>
<dbReference type="PANTHER" id="PTHR11895:SF7">
    <property type="entry name" value="GLUTAMYL-TRNA(GLN) AMIDOTRANSFERASE SUBUNIT A, MITOCHONDRIAL"/>
    <property type="match status" value="1"/>
</dbReference>
<evidence type="ECO:0000259" key="4">
    <source>
        <dbReference type="Pfam" id="PF01425"/>
    </source>
</evidence>
<keyword evidence="6" id="KW-1185">Reference proteome</keyword>
<evidence type="ECO:0000256" key="3">
    <source>
        <dbReference type="ARBA" id="ARBA00012922"/>
    </source>
</evidence>
<organism evidence="5 6">
    <name type="scientific">Corynebacterium resistens (strain DSM 45100 / JCM 12819 / GTC 2026 / SICGH 158)</name>
    <dbReference type="NCBI Taxonomy" id="662755"/>
    <lineage>
        <taxon>Bacteria</taxon>
        <taxon>Bacillati</taxon>
        <taxon>Actinomycetota</taxon>
        <taxon>Actinomycetes</taxon>
        <taxon>Mycobacteriales</taxon>
        <taxon>Corynebacteriaceae</taxon>
        <taxon>Corynebacterium</taxon>
    </lineage>
</organism>
<dbReference type="Pfam" id="PF01425">
    <property type="entry name" value="Amidase"/>
    <property type="match status" value="1"/>
</dbReference>
<dbReference type="eggNOG" id="COG0154">
    <property type="taxonomic scope" value="Bacteria"/>
</dbReference>
<gene>
    <name evidence="5" type="ordered locus">CRES_1003</name>
</gene>
<dbReference type="HOGENOM" id="CLU_009600_0_4_11"/>
<dbReference type="InterPro" id="IPR020556">
    <property type="entry name" value="Amidase_CS"/>
</dbReference>
<evidence type="ECO:0000313" key="6">
    <source>
        <dbReference type="Proteomes" id="UP000000492"/>
    </source>
</evidence>
<comment type="similarity">
    <text evidence="2">Belongs to the amidase family.</text>
</comment>
<evidence type="ECO:0000313" key="5">
    <source>
        <dbReference type="EMBL" id="AEI09359.1"/>
    </source>
</evidence>
<sequence>MESSLPVFGPAEQQWHDFSVAQWREAAIAHGAESGIRAALQRIRTRDSLINAFSTVLDAQALESARRLDLSMASRGDHHQRNAQVGPLFGVPIAIKEEVDVAGTVTTFGTNANSTKRCKDAEIVSRLRRAGAIIIGKTTMPAFGAFPFTESEATGITRNPYDLSRTPGGSSGGTAAAIAAGMVPAAIGGDGGGSVRIPAAHCGLVGLKPGRGVLPTDPYPDLWLSLGTAGPLGKCVQDVSLVYDALLGRDTHLPLGSRSSHERPLRVAFDLHPVSPFTPPHREHVAAVHRVVGELERAGHGVEKKQFRYPDPTPAFLVQFYAGIREEIARLDHPEWIEPRHKRTALMGAWTKPAAVQEWARRASERLGNIVEKEVFGRYDLLLTPTVAGRPMKAGKLMKMGTIAAQLASLPSVAYTATWNVSGHPAIALPVGVGSDGLPVSVQLVASREGGEELLLDVAATLEDLLRRN</sequence>